<evidence type="ECO:0000256" key="1">
    <source>
        <dbReference type="SAM" id="Coils"/>
    </source>
</evidence>
<gene>
    <name evidence="3" type="primary">LOC111295207</name>
</gene>
<proteinExistence type="predicted"/>
<keyword evidence="2" id="KW-1185">Reference proteome</keyword>
<evidence type="ECO:0000313" key="3">
    <source>
        <dbReference type="RefSeq" id="XP_022744335.1"/>
    </source>
</evidence>
<sequence>MERLREENEELKRNCCESDAKLNVLRRRIRLSKVRSANYKKAYDNQQNQLNSLLKSLENMSYLQQENTELKAEKEFLIQQLNPNTKGKNLAKKWLKIPLENRVLKIKGRNLFLKIA</sequence>
<keyword evidence="1" id="KW-0175">Coiled coil</keyword>
<protein>
    <submittedName>
        <fullName evidence="3">Uncharacterized protein LOC111295207</fullName>
    </submittedName>
</protein>
<dbReference type="AlphaFoldDB" id="A0A6P5YVS2"/>
<feature type="coiled-coil region" evidence="1">
    <location>
        <begin position="36"/>
        <end position="80"/>
    </location>
</feature>
<dbReference type="KEGG" id="dzi:111295207"/>
<dbReference type="Proteomes" id="UP000515121">
    <property type="component" value="Unplaced"/>
</dbReference>
<name>A0A6P5YVS2_DURZI</name>
<organism evidence="2 3">
    <name type="scientific">Durio zibethinus</name>
    <name type="common">Durian</name>
    <dbReference type="NCBI Taxonomy" id="66656"/>
    <lineage>
        <taxon>Eukaryota</taxon>
        <taxon>Viridiplantae</taxon>
        <taxon>Streptophyta</taxon>
        <taxon>Embryophyta</taxon>
        <taxon>Tracheophyta</taxon>
        <taxon>Spermatophyta</taxon>
        <taxon>Magnoliopsida</taxon>
        <taxon>eudicotyledons</taxon>
        <taxon>Gunneridae</taxon>
        <taxon>Pentapetalae</taxon>
        <taxon>rosids</taxon>
        <taxon>malvids</taxon>
        <taxon>Malvales</taxon>
        <taxon>Malvaceae</taxon>
        <taxon>Helicteroideae</taxon>
        <taxon>Durio</taxon>
    </lineage>
</organism>
<evidence type="ECO:0000313" key="2">
    <source>
        <dbReference type="Proteomes" id="UP000515121"/>
    </source>
</evidence>
<accession>A0A6P5YVS2</accession>
<reference evidence="3" key="1">
    <citation type="submission" date="2025-08" db="UniProtKB">
        <authorList>
            <consortium name="RefSeq"/>
        </authorList>
    </citation>
    <scope>IDENTIFICATION</scope>
    <source>
        <tissue evidence="3">Fruit stalk</tissue>
    </source>
</reference>
<dbReference type="RefSeq" id="XP_022744335.1">
    <property type="nucleotide sequence ID" value="XM_022888600.1"/>
</dbReference>
<dbReference type="GeneID" id="111295207"/>